<dbReference type="EMBL" id="JANGAB010000004">
    <property type="protein sequence ID" value="MCQ4949826.1"/>
    <property type="molecule type" value="Genomic_DNA"/>
</dbReference>
<dbReference type="RefSeq" id="WP_256136272.1">
    <property type="nucleotide sequence ID" value="NZ_JANGAB010000004.1"/>
</dbReference>
<accession>A0AAW5KA31</accession>
<protein>
    <submittedName>
        <fullName evidence="1">Uncharacterized protein</fullName>
    </submittedName>
</protein>
<comment type="caution">
    <text evidence="1">The sequence shown here is derived from an EMBL/GenBank/DDBJ whole genome shotgun (WGS) entry which is preliminary data.</text>
</comment>
<evidence type="ECO:0000313" key="2">
    <source>
        <dbReference type="Proteomes" id="UP001205063"/>
    </source>
</evidence>
<sequence length="167" mass="18252">MRDGGAGAEVYVPQGMPAGERVTAVRFWGLCVACGRDDGEDSIALPALEEGQRRALDIPFAVEGVPFRLTQMYRRGEEVTVQFQQELFEGGELKEACAADLTGQKAAFQELFDGSPLSSEELFPWRCTLFDRDRGSASFPAQGEGPVRFSLFSATLKRAGSFAARFD</sequence>
<name>A0AAW5KA31_9FIRM</name>
<reference evidence="1" key="1">
    <citation type="submission" date="2022-06" db="EMBL/GenBank/DDBJ databases">
        <title>Isolation of gut microbiota from human fecal samples.</title>
        <authorList>
            <person name="Pamer E.G."/>
            <person name="Barat B."/>
            <person name="Waligurski E."/>
            <person name="Medina S."/>
            <person name="Paddock L."/>
            <person name="Mostad J."/>
        </authorList>
    </citation>
    <scope>NUCLEOTIDE SEQUENCE</scope>
    <source>
        <strain evidence="1">DFI.7.96</strain>
    </source>
</reference>
<evidence type="ECO:0000313" key="1">
    <source>
        <dbReference type="EMBL" id="MCQ4949826.1"/>
    </source>
</evidence>
<proteinExistence type="predicted"/>
<dbReference type="AlphaFoldDB" id="A0AAW5KA31"/>
<dbReference type="Proteomes" id="UP001205063">
    <property type="component" value="Unassembled WGS sequence"/>
</dbReference>
<organism evidence="1 2">
    <name type="scientific">Bittarella massiliensis</name>
    <name type="common">ex Durand et al. 2017</name>
    <dbReference type="NCBI Taxonomy" id="1720313"/>
    <lineage>
        <taxon>Bacteria</taxon>
        <taxon>Bacillati</taxon>
        <taxon>Bacillota</taxon>
        <taxon>Clostridia</taxon>
        <taxon>Eubacteriales</taxon>
        <taxon>Oscillospiraceae</taxon>
        <taxon>Bittarella (ex Durand et al. 2017)</taxon>
    </lineage>
</organism>
<gene>
    <name evidence="1" type="ORF">NE646_09130</name>
</gene>